<sequence>MIKLTFNGNVVLFLLVIGLLVAPISSVASEKQDPAKPYWQDVQTVAVNKEYPRSEFMTYGNRADALSGQYEKSKYYVLLNGTWKFYFVDSYKDLPGNITDPSISIEGWKDIKVPGNWERQGYGTAIYTNHGYEFQPRNPQPPNLPEANPVGVYRRDIEIPANWNNRDI</sequence>
<dbReference type="AlphaFoldDB" id="A0A5J4R9B2"/>
<dbReference type="InterPro" id="IPR006104">
    <property type="entry name" value="Glyco_hydro_2_N"/>
</dbReference>
<dbReference type="GO" id="GO:0005990">
    <property type="term" value="P:lactose catabolic process"/>
    <property type="evidence" value="ECO:0007669"/>
    <property type="project" value="TreeGrafter"/>
</dbReference>
<dbReference type="Gene3D" id="2.60.120.260">
    <property type="entry name" value="Galactose-binding domain-like"/>
    <property type="match status" value="1"/>
</dbReference>
<comment type="catalytic activity">
    <reaction evidence="1">
        <text>Hydrolysis of terminal non-reducing beta-D-galactose residues in beta-D-galactosides.</text>
        <dbReference type="EC" id="3.2.1.23"/>
    </reaction>
</comment>
<evidence type="ECO:0000259" key="6">
    <source>
        <dbReference type="Pfam" id="PF02837"/>
    </source>
</evidence>
<organism evidence="7">
    <name type="scientific">termite gut metagenome</name>
    <dbReference type="NCBI Taxonomy" id="433724"/>
    <lineage>
        <taxon>unclassified sequences</taxon>
        <taxon>metagenomes</taxon>
        <taxon>organismal metagenomes</taxon>
    </lineage>
</organism>
<comment type="caution">
    <text evidence="7">The sequence shown here is derived from an EMBL/GenBank/DDBJ whole genome shotgun (WGS) entry which is preliminary data.</text>
</comment>
<evidence type="ECO:0000256" key="1">
    <source>
        <dbReference type="ARBA" id="ARBA00001412"/>
    </source>
</evidence>
<keyword evidence="4 7" id="KW-0378">Hydrolase</keyword>
<dbReference type="PANTHER" id="PTHR46323">
    <property type="entry name" value="BETA-GALACTOSIDASE"/>
    <property type="match status" value="1"/>
</dbReference>
<feature type="non-terminal residue" evidence="7">
    <location>
        <position position="168"/>
    </location>
</feature>
<evidence type="ECO:0000313" key="7">
    <source>
        <dbReference type="EMBL" id="KAA6329894.1"/>
    </source>
</evidence>
<evidence type="ECO:0000256" key="3">
    <source>
        <dbReference type="ARBA" id="ARBA00012756"/>
    </source>
</evidence>
<evidence type="ECO:0000256" key="4">
    <source>
        <dbReference type="ARBA" id="ARBA00022801"/>
    </source>
</evidence>
<accession>A0A5J4R9B2</accession>
<dbReference type="InterPro" id="IPR050347">
    <property type="entry name" value="Bact_Beta-galactosidase"/>
</dbReference>
<protein>
    <recommendedName>
        <fullName evidence="3">beta-galactosidase</fullName>
        <ecNumber evidence="3">3.2.1.23</ecNumber>
    </recommendedName>
</protein>
<comment type="similarity">
    <text evidence="2">Belongs to the glycosyl hydrolase 2 family.</text>
</comment>
<evidence type="ECO:0000256" key="5">
    <source>
        <dbReference type="ARBA" id="ARBA00023295"/>
    </source>
</evidence>
<evidence type="ECO:0000256" key="2">
    <source>
        <dbReference type="ARBA" id="ARBA00007401"/>
    </source>
</evidence>
<dbReference type="Pfam" id="PF02837">
    <property type="entry name" value="Glyco_hydro_2_N"/>
    <property type="match status" value="1"/>
</dbReference>
<reference evidence="7" key="1">
    <citation type="submission" date="2019-03" db="EMBL/GenBank/DDBJ databases">
        <title>Single cell metagenomics reveals metabolic interactions within the superorganism composed of flagellate Streblomastix strix and complex community of Bacteroidetes bacteria on its surface.</title>
        <authorList>
            <person name="Treitli S.C."/>
            <person name="Kolisko M."/>
            <person name="Husnik F."/>
            <person name="Keeling P."/>
            <person name="Hampl V."/>
        </authorList>
    </citation>
    <scope>NUCLEOTIDE SEQUENCE</scope>
    <source>
        <strain evidence="7">STM</strain>
    </source>
</reference>
<gene>
    <name evidence="7" type="ORF">EZS27_021336</name>
</gene>
<dbReference type="InterPro" id="IPR008979">
    <property type="entry name" value="Galactose-bd-like_sf"/>
</dbReference>
<keyword evidence="5 7" id="KW-0326">Glycosidase</keyword>
<dbReference type="SUPFAM" id="SSF49785">
    <property type="entry name" value="Galactose-binding domain-like"/>
    <property type="match status" value="1"/>
</dbReference>
<dbReference type="PANTHER" id="PTHR46323:SF2">
    <property type="entry name" value="BETA-GALACTOSIDASE"/>
    <property type="match status" value="1"/>
</dbReference>
<proteinExistence type="inferred from homology"/>
<feature type="domain" description="Glycosyl hydrolases family 2 sugar binding" evidence="6">
    <location>
        <begin position="79"/>
        <end position="165"/>
    </location>
</feature>
<dbReference type="GO" id="GO:0009341">
    <property type="term" value="C:beta-galactosidase complex"/>
    <property type="evidence" value="ECO:0007669"/>
    <property type="project" value="TreeGrafter"/>
</dbReference>
<dbReference type="EC" id="3.2.1.23" evidence="3"/>
<dbReference type="EMBL" id="SNRY01001579">
    <property type="protein sequence ID" value="KAA6329894.1"/>
    <property type="molecule type" value="Genomic_DNA"/>
</dbReference>
<name>A0A5J4R9B2_9ZZZZ</name>
<dbReference type="GO" id="GO:0004565">
    <property type="term" value="F:beta-galactosidase activity"/>
    <property type="evidence" value="ECO:0007669"/>
    <property type="project" value="UniProtKB-EC"/>
</dbReference>